<gene>
    <name evidence="3" type="ORF">SI8410_10014128</name>
</gene>
<dbReference type="EMBL" id="LR746273">
    <property type="protein sequence ID" value="CAA7403450.1"/>
    <property type="molecule type" value="Genomic_DNA"/>
</dbReference>
<dbReference type="Pfam" id="PF14309">
    <property type="entry name" value="DUF4378"/>
    <property type="match status" value="1"/>
</dbReference>
<protein>
    <recommendedName>
        <fullName evidence="2">DUF4378 domain-containing protein</fullName>
    </recommendedName>
</protein>
<dbReference type="OrthoDB" id="446244at2759"/>
<evidence type="ECO:0000256" key="1">
    <source>
        <dbReference type="SAM" id="MobiDB-lite"/>
    </source>
</evidence>
<dbReference type="PANTHER" id="PTHR40836">
    <property type="entry name" value="RB1-INDUCIBLE COILED-COIL PROTEIN"/>
    <property type="match status" value="1"/>
</dbReference>
<feature type="region of interest" description="Disordered" evidence="1">
    <location>
        <begin position="564"/>
        <end position="594"/>
    </location>
</feature>
<feature type="region of interest" description="Disordered" evidence="1">
    <location>
        <begin position="153"/>
        <end position="174"/>
    </location>
</feature>
<accession>A0A7I8L0A1</accession>
<dbReference type="PANTHER" id="PTHR40836:SF4">
    <property type="entry name" value="RB1-INDUCIBLE COILED-COIL PROTEIN"/>
    <property type="match status" value="1"/>
</dbReference>
<organism evidence="3 4">
    <name type="scientific">Spirodela intermedia</name>
    <name type="common">Intermediate duckweed</name>
    <dbReference type="NCBI Taxonomy" id="51605"/>
    <lineage>
        <taxon>Eukaryota</taxon>
        <taxon>Viridiplantae</taxon>
        <taxon>Streptophyta</taxon>
        <taxon>Embryophyta</taxon>
        <taxon>Tracheophyta</taxon>
        <taxon>Spermatophyta</taxon>
        <taxon>Magnoliopsida</taxon>
        <taxon>Liliopsida</taxon>
        <taxon>Araceae</taxon>
        <taxon>Lemnoideae</taxon>
        <taxon>Spirodela</taxon>
    </lineage>
</organism>
<reference evidence="3" key="1">
    <citation type="submission" date="2020-02" db="EMBL/GenBank/DDBJ databases">
        <authorList>
            <person name="Scholz U."/>
            <person name="Mascher M."/>
            <person name="Fiebig A."/>
        </authorList>
    </citation>
    <scope>NUCLEOTIDE SEQUENCE</scope>
</reference>
<evidence type="ECO:0000313" key="3">
    <source>
        <dbReference type="EMBL" id="CAA7403450.1"/>
    </source>
</evidence>
<dbReference type="InterPro" id="IPR025486">
    <property type="entry name" value="DUF4378"/>
</dbReference>
<dbReference type="Proteomes" id="UP000663760">
    <property type="component" value="Chromosome 10"/>
</dbReference>
<evidence type="ECO:0000259" key="2">
    <source>
        <dbReference type="Pfam" id="PF14309"/>
    </source>
</evidence>
<feature type="domain" description="DUF4378" evidence="2">
    <location>
        <begin position="604"/>
        <end position="759"/>
    </location>
</feature>
<evidence type="ECO:0000313" key="4">
    <source>
        <dbReference type="Proteomes" id="UP000663760"/>
    </source>
</evidence>
<feature type="region of interest" description="Disordered" evidence="1">
    <location>
        <begin position="479"/>
        <end position="501"/>
    </location>
</feature>
<sequence length="775" mass="87320">MKQWAMSKSKGGRRKNVSLLLQKVISLPLHSTRLWCPTTISLQVKNQPAKQAFNPDPYCITMKSFHRNSAQQETHRVDACAMGVRTSDHTNGNLRNLLRKNSHGGISTKHERLNMMRPHRREHPQEELLQRFKEEFKAWQEARVWELYGSHLNGRNNQSEAPDGAARRASSLRKPVEYYSPSGTWRSSRPENMSKEHLSSLVEARKPRNRENANDLGRRFPELKFSKRVDRSSSPTRIVILQPSSDRSEDSEEQWPCSSREDSIKYFLEEVRERLGSEPHGNARNKIRPRECPNGVPFSHVRERGMGDLGTTLLQTGSTRSYGSRCGLEGSNPAEFAERDGQRLLPDGLRNINGRRPSTGSSVLGDYSYYGDVKGELEVRAQSFREGQVSQVVGGGDQNLSANLVRCFSAPMSETALGRLLLREQDNLTGAHIQRQLEPVEEPTVEVRKLKKDVFNLRGKISYLRRALTLPGKLFRRKNRPAYDPAEDKTDPIETTATPPSLKLHSGIARARRDNSTEVPPSPASICGSSYEEVWKPGFPSPVSPLEMSFNEDYPIQISEEIGSETPEVPSQSAPVEAPGCEEASNGEQLEELHEDEDMKSHEENYLRHILLTSGLYNQPLNLIIALCNSPTEPLAEGVFEEVEKDYIGSDKVNDDVSPLETVSSRRMLFDLLNEELFCLVSSPISSSMKRRPLRGGEELMKSLWQRLERSLRPTAGESSSLESLISNDLRVEPWIPHKGMDAAGEAVEGMILSQLIDEFIDDLCVPWLSDDCSQ</sequence>
<keyword evidence="4" id="KW-1185">Reference proteome</keyword>
<name>A0A7I8L0A1_SPIIN</name>
<proteinExistence type="predicted"/>
<dbReference type="AlphaFoldDB" id="A0A7I8L0A1"/>